<dbReference type="EMBL" id="CP046457">
    <property type="protein sequence ID" value="QGU00406.1"/>
    <property type="molecule type" value="Genomic_DNA"/>
</dbReference>
<evidence type="ECO:0000313" key="1">
    <source>
        <dbReference type="EMBL" id="QGU00406.1"/>
    </source>
</evidence>
<keyword evidence="2" id="KW-1185">Reference proteome</keyword>
<proteinExistence type="predicted"/>
<dbReference type="AlphaFoldDB" id="A0A6I6DE73"/>
<dbReference type="Proteomes" id="UP000426444">
    <property type="component" value="Chromosome"/>
</dbReference>
<accession>A0A6I6DE73</accession>
<dbReference type="KEGG" id="salq:SYNTR_1812"/>
<evidence type="ECO:0000313" key="2">
    <source>
        <dbReference type="Proteomes" id="UP000426444"/>
    </source>
</evidence>
<organism evidence="1 2">
    <name type="scientific">Candidatus Syntrophocurvum alkaliphilum</name>
    <dbReference type="NCBI Taxonomy" id="2293317"/>
    <lineage>
        <taxon>Bacteria</taxon>
        <taxon>Bacillati</taxon>
        <taxon>Bacillota</taxon>
        <taxon>Clostridia</taxon>
        <taxon>Eubacteriales</taxon>
        <taxon>Syntrophomonadaceae</taxon>
        <taxon>Candidatus Syntrophocurvum</taxon>
    </lineage>
</organism>
<gene>
    <name evidence="1" type="ORF">SYNTR_1812</name>
</gene>
<reference evidence="2" key="1">
    <citation type="journal article" date="2019" name="Microbiology">
        <title>Complete Genome Sequence of an Uncultured Bacterium of the Candidate Phylum Bipolaricaulota.</title>
        <authorList>
            <person name="Kadnikov V.V."/>
            <person name="Mardanov A.V."/>
            <person name="Beletsky A.V."/>
            <person name="Frank Y.A."/>
            <person name="Karnachuk O.V."/>
            <person name="Ravin N.V."/>
        </authorList>
    </citation>
    <scope>NUCLEOTIDE SEQUENCE [LARGE SCALE GENOMIC DNA]</scope>
</reference>
<name>A0A6I6DE73_9FIRM</name>
<protein>
    <submittedName>
        <fullName evidence="1">Uncharacterized protein</fullName>
    </submittedName>
</protein>
<sequence length="52" mass="5793">MPTSILLHVYYKLIKKILQYKIFYKTGGEAEAAGETGEGELEQGTVLCSITR</sequence>